<reference evidence="3 4" key="1">
    <citation type="submission" date="2024-01" db="EMBL/GenBank/DDBJ databases">
        <title>A draft genome for the cacao thread blight pathogen Marasmiellus scandens.</title>
        <authorList>
            <person name="Baruah I.K."/>
            <person name="Leung J."/>
            <person name="Bukari Y."/>
            <person name="Amoako-Attah I."/>
            <person name="Meinhardt L.W."/>
            <person name="Bailey B.A."/>
            <person name="Cohen S.P."/>
        </authorList>
    </citation>
    <scope>NUCLEOTIDE SEQUENCE [LARGE SCALE GENOMIC DNA]</scope>
    <source>
        <strain evidence="3 4">GH-19</strain>
    </source>
</reference>
<dbReference type="EMBL" id="JBANRG010000003">
    <property type="protein sequence ID" value="KAK7469354.1"/>
    <property type="molecule type" value="Genomic_DNA"/>
</dbReference>
<feature type="transmembrane region" description="Helical" evidence="2">
    <location>
        <begin position="6"/>
        <end position="31"/>
    </location>
</feature>
<keyword evidence="2" id="KW-0812">Transmembrane</keyword>
<evidence type="ECO:0008006" key="5">
    <source>
        <dbReference type="Google" id="ProtNLM"/>
    </source>
</evidence>
<organism evidence="3 4">
    <name type="scientific">Marasmiellus scandens</name>
    <dbReference type="NCBI Taxonomy" id="2682957"/>
    <lineage>
        <taxon>Eukaryota</taxon>
        <taxon>Fungi</taxon>
        <taxon>Dikarya</taxon>
        <taxon>Basidiomycota</taxon>
        <taxon>Agaricomycotina</taxon>
        <taxon>Agaricomycetes</taxon>
        <taxon>Agaricomycetidae</taxon>
        <taxon>Agaricales</taxon>
        <taxon>Marasmiineae</taxon>
        <taxon>Omphalotaceae</taxon>
        <taxon>Marasmiellus</taxon>
    </lineage>
</organism>
<keyword evidence="2" id="KW-0472">Membrane</keyword>
<keyword evidence="2" id="KW-1133">Transmembrane helix</keyword>
<sequence>MEFLDTFLDLLIVMTLFIYANQFLGSLIYHIPRPNPRPSRPKSKEEKPLKPRTPKAPRRPRPIHPFEITNLPIELALKILVLAATQSQSTYRALLLTRRSINNLIRLEVLPYLAITLFTQEQVSSFRYLVTKDSEVASRVRFLWMIYSPPGRNTGRLGKPWTGILENCHEIVSLACLPEMLSSVDVVTRNKKLVDLTVLEELPVFGNQALYNQLENLHIIEGGGGIWFHRMTHYTIPSFPRLRSVSISLGQRSWIPVDHLSDWGNARKLERLAFITRAHAKDNVPGLAANVEACKSGRYDVSLLYAPRRWTERKMWEARAFDRNQVWKLRKADDVFGIRDG</sequence>
<evidence type="ECO:0000313" key="4">
    <source>
        <dbReference type="Proteomes" id="UP001498398"/>
    </source>
</evidence>
<evidence type="ECO:0000256" key="1">
    <source>
        <dbReference type="SAM" id="MobiDB-lite"/>
    </source>
</evidence>
<proteinExistence type="predicted"/>
<comment type="caution">
    <text evidence="3">The sequence shown here is derived from an EMBL/GenBank/DDBJ whole genome shotgun (WGS) entry which is preliminary data.</text>
</comment>
<feature type="compositionally biased region" description="Basic residues" evidence="1">
    <location>
        <begin position="50"/>
        <end position="62"/>
    </location>
</feature>
<keyword evidence="4" id="KW-1185">Reference proteome</keyword>
<protein>
    <recommendedName>
        <fullName evidence="5">F-box domain-containing protein</fullName>
    </recommendedName>
</protein>
<dbReference type="Proteomes" id="UP001498398">
    <property type="component" value="Unassembled WGS sequence"/>
</dbReference>
<name>A0ABR1K431_9AGAR</name>
<evidence type="ECO:0000256" key="2">
    <source>
        <dbReference type="SAM" id="Phobius"/>
    </source>
</evidence>
<feature type="region of interest" description="Disordered" evidence="1">
    <location>
        <begin position="35"/>
        <end position="64"/>
    </location>
</feature>
<gene>
    <name evidence="3" type="ORF">VKT23_003833</name>
</gene>
<evidence type="ECO:0000313" key="3">
    <source>
        <dbReference type="EMBL" id="KAK7469354.1"/>
    </source>
</evidence>
<accession>A0ABR1K431</accession>